<evidence type="ECO:0000256" key="1">
    <source>
        <dbReference type="SAM" id="SignalP"/>
    </source>
</evidence>
<reference evidence="2 3" key="1">
    <citation type="submission" date="2016-07" db="EMBL/GenBank/DDBJ databases">
        <title>Pervasive Adenine N6-methylation of Active Genes in Fungi.</title>
        <authorList>
            <consortium name="DOE Joint Genome Institute"/>
            <person name="Mondo S.J."/>
            <person name="Dannebaum R.O."/>
            <person name="Kuo R.C."/>
            <person name="Labutti K."/>
            <person name="Haridas S."/>
            <person name="Kuo A."/>
            <person name="Salamov A."/>
            <person name="Ahrendt S.R."/>
            <person name="Lipzen A."/>
            <person name="Sullivan W."/>
            <person name="Andreopoulos W.B."/>
            <person name="Clum A."/>
            <person name="Lindquist E."/>
            <person name="Daum C."/>
            <person name="Ramamoorthy G.K."/>
            <person name="Gryganskyi A."/>
            <person name="Culley D."/>
            <person name="Magnuson J.K."/>
            <person name="James T.Y."/>
            <person name="O'Malley M.A."/>
            <person name="Stajich J.E."/>
            <person name="Spatafora J.W."/>
            <person name="Visel A."/>
            <person name="Grigoriev I.V."/>
        </authorList>
    </citation>
    <scope>NUCLEOTIDE SEQUENCE [LARGE SCALE GENOMIC DNA]</scope>
    <source>
        <strain evidence="2 3">12-1054</strain>
    </source>
</reference>
<keyword evidence="3" id="KW-1185">Reference proteome</keyword>
<name>A0A1Y2F2Z2_PROLT</name>
<feature type="signal peptide" evidence="1">
    <location>
        <begin position="1"/>
        <end position="19"/>
    </location>
</feature>
<dbReference type="Proteomes" id="UP000193685">
    <property type="component" value="Unassembled WGS sequence"/>
</dbReference>
<comment type="caution">
    <text evidence="2">The sequence shown here is derived from an EMBL/GenBank/DDBJ whole genome shotgun (WGS) entry which is preliminary data.</text>
</comment>
<sequence>MKPWMMALCCILATLSGTAVNVTAKAKQLLGEQNSLKGIDKSQDMLDYQGNDCQRWRFEFQKALPFDSSAFVDGIVPCDDLCETAFMDALTEATKRDRSATTEPKIDECVAASGACGGLAQGAWPEPDNACRCKTALVVLRLHGYMDNSNCERTSLHQRLATALNWTVDGSPILRKTGLRCDQPKSSQCTCAKLDPATNWYGVAQGNNCPDDIMPADVALSANEQQPSLDIPITIPDNILP</sequence>
<dbReference type="AlphaFoldDB" id="A0A1Y2F2Z2"/>
<evidence type="ECO:0000313" key="3">
    <source>
        <dbReference type="Proteomes" id="UP000193685"/>
    </source>
</evidence>
<dbReference type="EMBL" id="MCFI01000020">
    <property type="protein sequence ID" value="ORY77335.1"/>
    <property type="molecule type" value="Genomic_DNA"/>
</dbReference>
<gene>
    <name evidence="2" type="ORF">BCR37DRAFT_394953</name>
</gene>
<dbReference type="GeneID" id="63788146"/>
<accession>A0A1Y2F2Z2</accession>
<protein>
    <submittedName>
        <fullName evidence="2">Uncharacterized protein</fullName>
    </submittedName>
</protein>
<organism evidence="2 3">
    <name type="scientific">Protomyces lactucae-debilis</name>
    <dbReference type="NCBI Taxonomy" id="2754530"/>
    <lineage>
        <taxon>Eukaryota</taxon>
        <taxon>Fungi</taxon>
        <taxon>Dikarya</taxon>
        <taxon>Ascomycota</taxon>
        <taxon>Taphrinomycotina</taxon>
        <taxon>Taphrinomycetes</taxon>
        <taxon>Taphrinales</taxon>
        <taxon>Protomycetaceae</taxon>
        <taxon>Protomyces</taxon>
    </lineage>
</organism>
<dbReference type="RefSeq" id="XP_040722956.1">
    <property type="nucleotide sequence ID" value="XM_040871547.1"/>
</dbReference>
<keyword evidence="1" id="KW-0732">Signal</keyword>
<evidence type="ECO:0000313" key="2">
    <source>
        <dbReference type="EMBL" id="ORY77335.1"/>
    </source>
</evidence>
<proteinExistence type="predicted"/>
<feature type="chain" id="PRO_5013050637" evidence="1">
    <location>
        <begin position="20"/>
        <end position="241"/>
    </location>
</feature>